<sequence length="372" mass="41483">MIVHSFSAVLSNTRPSSRYSHICRTHIVCLALVLSLASYIYSPLDRLHLGQASFSTAPQYPGFVCIFTLNSIIIPLILEMLHYFPFFSFSDFRFYRSQHRGTRGGRKGSRLTAYSVLEGSRPSGREVRASRHHRNKNMSTTTRTSPAPLPSTIWVASRPSTTGADSTSTPIHISIYHLTLTTARALPGLIEYLRDVFARVVEDGMTYPQEEPLTQGAFEAYFFAADAFIGIIGKSPRADVVDGEHQATDIDAERDGRTWEEAVAGCYYVKPNYPGRSSHICNAGFIVPPKQRGSGCGSALSRSYVHYAPRLGYHGSVFNLVYVNNTASVRLWEKLGFTKAGRIPQAGRLKKKDGTGEEYVDAWVFYKNFIQE</sequence>
<proteinExistence type="predicted"/>
<feature type="domain" description="N-acetyltransferase" evidence="3">
    <location>
        <begin position="205"/>
        <end position="370"/>
    </location>
</feature>
<evidence type="ECO:0000313" key="4">
    <source>
        <dbReference type="EMBL" id="CAA7264071.1"/>
    </source>
</evidence>
<dbReference type="EMBL" id="CACVBS010000043">
    <property type="protein sequence ID" value="CAA7264071.1"/>
    <property type="molecule type" value="Genomic_DNA"/>
</dbReference>
<keyword evidence="2" id="KW-0472">Membrane</keyword>
<dbReference type="Pfam" id="PF00583">
    <property type="entry name" value="Acetyltransf_1"/>
    <property type="match status" value="1"/>
</dbReference>
<dbReference type="Proteomes" id="UP000467700">
    <property type="component" value="Unassembled WGS sequence"/>
</dbReference>
<comment type="caution">
    <text evidence="4">The sequence shown here is derived from an EMBL/GenBank/DDBJ whole genome shotgun (WGS) entry which is preliminary data.</text>
</comment>
<evidence type="ECO:0000313" key="5">
    <source>
        <dbReference type="Proteomes" id="UP000467700"/>
    </source>
</evidence>
<keyword evidence="2" id="KW-1133">Transmembrane helix</keyword>
<dbReference type="GO" id="GO:0005634">
    <property type="term" value="C:nucleus"/>
    <property type="evidence" value="ECO:0007669"/>
    <property type="project" value="TreeGrafter"/>
</dbReference>
<reference evidence="4 5" key="1">
    <citation type="submission" date="2020-01" db="EMBL/GenBank/DDBJ databases">
        <authorList>
            <person name="Gupta K D."/>
        </authorList>
    </citation>
    <scope>NUCLEOTIDE SEQUENCE [LARGE SCALE GENOMIC DNA]</scope>
</reference>
<evidence type="ECO:0000256" key="1">
    <source>
        <dbReference type="SAM" id="MobiDB-lite"/>
    </source>
</evidence>
<keyword evidence="2" id="KW-0812">Transmembrane</keyword>
<protein>
    <recommendedName>
        <fullName evidence="3">N-acetyltransferase domain-containing protein</fullName>
    </recommendedName>
</protein>
<keyword evidence="5" id="KW-1185">Reference proteome</keyword>
<dbReference type="PANTHER" id="PTHR43138">
    <property type="entry name" value="ACETYLTRANSFERASE, GNAT FAMILY"/>
    <property type="match status" value="1"/>
</dbReference>
<name>A0A8S0VZS9_CYCAE</name>
<evidence type="ECO:0000256" key="2">
    <source>
        <dbReference type="SAM" id="Phobius"/>
    </source>
</evidence>
<organism evidence="4 5">
    <name type="scientific">Cyclocybe aegerita</name>
    <name type="common">Black poplar mushroom</name>
    <name type="synonym">Agrocybe aegerita</name>
    <dbReference type="NCBI Taxonomy" id="1973307"/>
    <lineage>
        <taxon>Eukaryota</taxon>
        <taxon>Fungi</taxon>
        <taxon>Dikarya</taxon>
        <taxon>Basidiomycota</taxon>
        <taxon>Agaricomycotina</taxon>
        <taxon>Agaricomycetes</taxon>
        <taxon>Agaricomycetidae</taxon>
        <taxon>Agaricales</taxon>
        <taxon>Agaricineae</taxon>
        <taxon>Bolbitiaceae</taxon>
        <taxon>Cyclocybe</taxon>
    </lineage>
</organism>
<dbReference type="PROSITE" id="PS51186">
    <property type="entry name" value="GNAT"/>
    <property type="match status" value="1"/>
</dbReference>
<dbReference type="OrthoDB" id="10264707at2759"/>
<dbReference type="GO" id="GO:0016747">
    <property type="term" value="F:acyltransferase activity, transferring groups other than amino-acyl groups"/>
    <property type="evidence" value="ECO:0007669"/>
    <property type="project" value="InterPro"/>
</dbReference>
<dbReference type="InterPro" id="IPR000182">
    <property type="entry name" value="GNAT_dom"/>
</dbReference>
<evidence type="ECO:0000259" key="3">
    <source>
        <dbReference type="PROSITE" id="PS51186"/>
    </source>
</evidence>
<feature type="transmembrane region" description="Helical" evidence="2">
    <location>
        <begin position="21"/>
        <end position="41"/>
    </location>
</feature>
<dbReference type="AlphaFoldDB" id="A0A8S0VZS9"/>
<feature type="transmembrane region" description="Helical" evidence="2">
    <location>
        <begin position="61"/>
        <end position="84"/>
    </location>
</feature>
<dbReference type="Gene3D" id="3.40.630.30">
    <property type="match status" value="1"/>
</dbReference>
<accession>A0A8S0VZS9</accession>
<dbReference type="SUPFAM" id="SSF55729">
    <property type="entry name" value="Acyl-CoA N-acyltransferases (Nat)"/>
    <property type="match status" value="1"/>
</dbReference>
<dbReference type="PANTHER" id="PTHR43138:SF1">
    <property type="entry name" value="N-ACETYLTRANSFERASE ACA1"/>
    <property type="match status" value="1"/>
</dbReference>
<feature type="region of interest" description="Disordered" evidence="1">
    <location>
        <begin position="120"/>
        <end position="152"/>
    </location>
</feature>
<gene>
    <name evidence="4" type="ORF">AAE3_LOCUS6341</name>
</gene>
<dbReference type="InterPro" id="IPR016181">
    <property type="entry name" value="Acyl_CoA_acyltransferase"/>
</dbReference>
<dbReference type="InterPro" id="IPR052742">
    <property type="entry name" value="Mito_N-acetyltransferase"/>
</dbReference>